<proteinExistence type="predicted"/>
<keyword evidence="1" id="KW-0472">Membrane</keyword>
<name>A0A3M8D0P4_9BACL</name>
<comment type="caution">
    <text evidence="2">The sequence shown here is derived from an EMBL/GenBank/DDBJ whole genome shotgun (WGS) entry which is preliminary data.</text>
</comment>
<dbReference type="PANTHER" id="PTHR40042">
    <property type="entry name" value="HYPOTHETICAL MEMBRANE SPANNING PROTEIN"/>
    <property type="match status" value="1"/>
</dbReference>
<protein>
    <submittedName>
        <fullName evidence="2">DUF1405 domain-containing protein</fullName>
    </submittedName>
</protein>
<evidence type="ECO:0000256" key="1">
    <source>
        <dbReference type="SAM" id="Phobius"/>
    </source>
</evidence>
<feature type="transmembrane region" description="Helical" evidence="1">
    <location>
        <begin position="131"/>
        <end position="148"/>
    </location>
</feature>
<keyword evidence="1" id="KW-0812">Transmembrane</keyword>
<dbReference type="InterPro" id="IPR009845">
    <property type="entry name" value="DUF1405"/>
</dbReference>
<dbReference type="EMBL" id="RHHQ01000022">
    <property type="protein sequence ID" value="RNB81656.1"/>
    <property type="molecule type" value="Genomic_DNA"/>
</dbReference>
<dbReference type="Pfam" id="PF07187">
    <property type="entry name" value="DUF1405"/>
    <property type="match status" value="1"/>
</dbReference>
<feature type="transmembrane region" description="Helical" evidence="1">
    <location>
        <begin position="87"/>
        <end position="104"/>
    </location>
</feature>
<feature type="transmembrane region" description="Helical" evidence="1">
    <location>
        <begin position="168"/>
        <end position="191"/>
    </location>
</feature>
<evidence type="ECO:0000313" key="3">
    <source>
        <dbReference type="Proteomes" id="UP000271031"/>
    </source>
</evidence>
<dbReference type="RefSeq" id="WP_122920740.1">
    <property type="nucleotide sequence ID" value="NZ_RHHQ01000022.1"/>
</dbReference>
<dbReference type="OrthoDB" id="152213at2"/>
<keyword evidence="3" id="KW-1185">Reference proteome</keyword>
<accession>A0A3M8D0P4</accession>
<organism evidence="2 3">
    <name type="scientific">Brevibacillus fluminis</name>
    <dbReference type="NCBI Taxonomy" id="511487"/>
    <lineage>
        <taxon>Bacteria</taxon>
        <taxon>Bacillati</taxon>
        <taxon>Bacillota</taxon>
        <taxon>Bacilli</taxon>
        <taxon>Bacillales</taxon>
        <taxon>Paenibacillaceae</taxon>
        <taxon>Brevibacillus</taxon>
    </lineage>
</organism>
<dbReference type="Proteomes" id="UP000271031">
    <property type="component" value="Unassembled WGS sequence"/>
</dbReference>
<gene>
    <name evidence="2" type="ORF">EDM56_25410</name>
</gene>
<sequence>MRWMWEWFSDSLGKSWFLWILFFINLGGTIYGFIWYKAQLEATEPAIFRIFVPDSPTGSGLFTLVILTYIIGRHVPLLEALAGITNFKYGIWAVAVIFAGWALGDELQWQQVMLVCSHLGMAIESLLYARFYKLSWLVVGFASLWTLNNDFVDYVMDLHPYLPEVLDPYSGIVGLCTVALSIISIAVIWTINVKNQQNEV</sequence>
<reference evidence="2 3" key="1">
    <citation type="submission" date="2018-10" db="EMBL/GenBank/DDBJ databases">
        <title>Phylogenomics of Brevibacillus.</title>
        <authorList>
            <person name="Dunlap C."/>
        </authorList>
    </citation>
    <scope>NUCLEOTIDE SEQUENCE [LARGE SCALE GENOMIC DNA]</scope>
    <source>
        <strain evidence="2 3">JCM 15716</strain>
    </source>
</reference>
<feature type="transmembrane region" description="Helical" evidence="1">
    <location>
        <begin position="16"/>
        <end position="36"/>
    </location>
</feature>
<dbReference type="PANTHER" id="PTHR40042:SF1">
    <property type="entry name" value="DUF1405 DOMAIN-CONTAINING PROTEIN"/>
    <property type="match status" value="1"/>
</dbReference>
<keyword evidence="1" id="KW-1133">Transmembrane helix</keyword>
<feature type="transmembrane region" description="Helical" evidence="1">
    <location>
        <begin position="57"/>
        <end position="75"/>
    </location>
</feature>
<dbReference type="AlphaFoldDB" id="A0A3M8D0P4"/>
<evidence type="ECO:0000313" key="2">
    <source>
        <dbReference type="EMBL" id="RNB81656.1"/>
    </source>
</evidence>